<dbReference type="Proteomes" id="UP000193719">
    <property type="component" value="Unassembled WGS sequence"/>
</dbReference>
<dbReference type="PANTHER" id="PTHR12792:SF0">
    <property type="entry name" value="SEPARIN"/>
    <property type="match status" value="1"/>
</dbReference>
<dbReference type="EMBL" id="MCFH01000031">
    <property type="protein sequence ID" value="ORX47305.1"/>
    <property type="molecule type" value="Genomic_DNA"/>
</dbReference>
<comment type="catalytic activity">
    <reaction evidence="1">
        <text>All bonds known to be hydrolyzed by this endopeptidase have arginine in P1 and an acidic residue in P4. P6 is often occupied by an acidic residue or by a hydroxy-amino-acid residue, the phosphorylation of which enhances cleavage.</text>
        <dbReference type="EC" id="3.4.22.49"/>
    </reaction>
</comment>
<keyword evidence="4" id="KW-0159">Chromosome partition</keyword>
<sequence length="702" mass="82600">MNDDDDNNNSLNISQLNSIEKYLKKAINISYRKDIPEVFRKASLYNLYINIIKSFLLPYQSSLSIITNDTILECAYLLEFSKGITYTRELFEIYNNKLLQSSLKKEERIFKNTWPKNKLEQDQDDIKQLQDMSLNNNDINYILYSKYLQEETINLEKFQYDYINNIPDDWTVCSITYDKDRNCFFLCRYHKNKQPLILHIPIKRHISYRKGQTSGFYEFEKGISYLKTLLYKENNNAEMTQYSGYTEDEKVNNISSEEKALWWNERIDLDRHLEELLIKMEVQWIGGFKGVFCPVIKEYMKERFQFRKELENFIGRIVLKLDSESFLEFDQEICDCFLHLKENDTLDCELEDVIYYFLDYYQSCGIKIDYNNIDVDMYIRILRKILQKYNKLDLYDFDEHVIIIPDKETEVIPWENFPILYDKPTTRMLSLSMLIDRILLTKNENERRASSNTKDSKINFYSSDKYIIDACSTYYILNPGGDLKNTQDKFQYQFEQQSHWLGLSGKAPTEKEYMNGLSNYQLFMYFGHGGGECYIKGRTIRNHNKEKCAVTLLMGCSSGLLKSSGAYDPTGNSINYLLGQSPALSANLWDVTDRDIDRLTQGLLEEWGVISPLSNNTLSTVEDHVISSYYNNDNNNDYDNDDDSDNDKSRFNSKFKTKNFELSLSLSQALVLARRRCKLKFLIGASTVIYGIPIYNFNSNTH</sequence>
<evidence type="ECO:0000313" key="7">
    <source>
        <dbReference type="Proteomes" id="UP000193719"/>
    </source>
</evidence>
<dbReference type="InterPro" id="IPR005314">
    <property type="entry name" value="Peptidase_C50"/>
</dbReference>
<dbReference type="STRING" id="1754191.A0A1Y1V4V3"/>
<comment type="caution">
    <text evidence="6">The sequence shown here is derived from an EMBL/GenBank/DDBJ whole genome shotgun (WGS) entry which is preliminary data.</text>
</comment>
<dbReference type="GO" id="GO:0051307">
    <property type="term" value="P:meiotic chromosome separation"/>
    <property type="evidence" value="ECO:0007669"/>
    <property type="project" value="TreeGrafter"/>
</dbReference>
<accession>A0A1Y1V4V3</accession>
<dbReference type="EC" id="3.4.22.49" evidence="2"/>
<dbReference type="GO" id="GO:0044732">
    <property type="term" value="C:mitotic spindle pole body"/>
    <property type="evidence" value="ECO:0007669"/>
    <property type="project" value="TreeGrafter"/>
</dbReference>
<evidence type="ECO:0000313" key="6">
    <source>
        <dbReference type="EMBL" id="ORX47305.1"/>
    </source>
</evidence>
<dbReference type="GO" id="GO:0006508">
    <property type="term" value="P:proteolysis"/>
    <property type="evidence" value="ECO:0007669"/>
    <property type="project" value="InterPro"/>
</dbReference>
<evidence type="ECO:0000256" key="3">
    <source>
        <dbReference type="ARBA" id="ARBA00022801"/>
    </source>
</evidence>
<proteinExistence type="predicted"/>
<keyword evidence="3" id="KW-0378">Hydrolase</keyword>
<name>A0A1Y1V4V3_9FUNG</name>
<dbReference type="OrthoDB" id="10255632at2759"/>
<dbReference type="GO" id="GO:0072686">
    <property type="term" value="C:mitotic spindle"/>
    <property type="evidence" value="ECO:0007669"/>
    <property type="project" value="TreeGrafter"/>
</dbReference>
<evidence type="ECO:0000256" key="2">
    <source>
        <dbReference type="ARBA" id="ARBA00012489"/>
    </source>
</evidence>
<dbReference type="PANTHER" id="PTHR12792">
    <property type="entry name" value="EXTRA SPINDLE POLES 1-RELATED"/>
    <property type="match status" value="1"/>
</dbReference>
<dbReference type="GO" id="GO:0005737">
    <property type="term" value="C:cytoplasm"/>
    <property type="evidence" value="ECO:0007669"/>
    <property type="project" value="TreeGrafter"/>
</dbReference>
<gene>
    <name evidence="6" type="ORF">BCR36DRAFT_398516</name>
</gene>
<reference evidence="6 7" key="1">
    <citation type="submission" date="2016-08" db="EMBL/GenBank/DDBJ databases">
        <title>Genomes of anaerobic fungi encode conserved fungal cellulosomes for biomass hydrolysis.</title>
        <authorList>
            <consortium name="DOE Joint Genome Institute"/>
            <person name="Haitjema C.H."/>
            <person name="Gilmore S.P."/>
            <person name="Henske J.K."/>
            <person name="Solomon K.V."/>
            <person name="De Groot R."/>
            <person name="Kuo A."/>
            <person name="Mondo S.J."/>
            <person name="Salamov A.A."/>
            <person name="Labutti K."/>
            <person name="Zhao Z."/>
            <person name="Chiniquy J."/>
            <person name="Barry K."/>
            <person name="Brewer H.M."/>
            <person name="Purvine S.O."/>
            <person name="Wright A.T."/>
            <person name="Boxma B."/>
            <person name="Van Alen T."/>
            <person name="Hackstein J.H."/>
            <person name="Baker S.E."/>
            <person name="Grigoriev I.V."/>
            <person name="O'Malley M.A."/>
        </authorList>
    </citation>
    <scope>NUCLEOTIDE SEQUENCE [LARGE SCALE GENOMIC DNA]</scope>
    <source>
        <strain evidence="7">finn</strain>
    </source>
</reference>
<organism evidence="6 7">
    <name type="scientific">Piromyces finnis</name>
    <dbReference type="NCBI Taxonomy" id="1754191"/>
    <lineage>
        <taxon>Eukaryota</taxon>
        <taxon>Fungi</taxon>
        <taxon>Fungi incertae sedis</taxon>
        <taxon>Chytridiomycota</taxon>
        <taxon>Chytridiomycota incertae sedis</taxon>
        <taxon>Neocallimastigomycetes</taxon>
        <taxon>Neocallimastigales</taxon>
        <taxon>Neocallimastigaceae</taxon>
        <taxon>Piromyces</taxon>
    </lineage>
</organism>
<feature type="domain" description="Peptidase C50" evidence="5">
    <location>
        <begin position="470"/>
        <end position="567"/>
    </location>
</feature>
<dbReference type="PROSITE" id="PS51700">
    <property type="entry name" value="SEPARIN"/>
    <property type="match status" value="1"/>
</dbReference>
<evidence type="ECO:0000256" key="1">
    <source>
        <dbReference type="ARBA" id="ARBA00000451"/>
    </source>
</evidence>
<reference evidence="6 7" key="2">
    <citation type="submission" date="2016-08" db="EMBL/GenBank/DDBJ databases">
        <title>Pervasive Adenine N6-methylation of Active Genes in Fungi.</title>
        <authorList>
            <consortium name="DOE Joint Genome Institute"/>
            <person name="Mondo S.J."/>
            <person name="Dannebaum R.O."/>
            <person name="Kuo R.C."/>
            <person name="Labutti K."/>
            <person name="Haridas S."/>
            <person name="Kuo A."/>
            <person name="Salamov A."/>
            <person name="Ahrendt S.R."/>
            <person name="Lipzen A."/>
            <person name="Sullivan W."/>
            <person name="Andreopoulos W.B."/>
            <person name="Clum A."/>
            <person name="Lindquist E."/>
            <person name="Daum C."/>
            <person name="Ramamoorthy G.K."/>
            <person name="Gryganskyi A."/>
            <person name="Culley D."/>
            <person name="Magnuson J.K."/>
            <person name="James T.Y."/>
            <person name="O'Malley M.A."/>
            <person name="Stajich J.E."/>
            <person name="Spatafora J.W."/>
            <person name="Visel A."/>
            <person name="Grigoriev I.V."/>
        </authorList>
    </citation>
    <scope>NUCLEOTIDE SEQUENCE [LARGE SCALE GENOMIC DNA]</scope>
    <source>
        <strain evidence="7">finn</strain>
    </source>
</reference>
<dbReference type="InterPro" id="IPR030397">
    <property type="entry name" value="SEPARIN_core_dom"/>
</dbReference>
<dbReference type="SMR" id="A0A1Y1V4V3"/>
<dbReference type="Pfam" id="PF03568">
    <property type="entry name" value="Separin_C"/>
    <property type="match status" value="1"/>
</dbReference>
<dbReference type="AlphaFoldDB" id="A0A1Y1V4V3"/>
<evidence type="ECO:0000256" key="4">
    <source>
        <dbReference type="ARBA" id="ARBA00022829"/>
    </source>
</evidence>
<evidence type="ECO:0000259" key="5">
    <source>
        <dbReference type="PROSITE" id="PS51700"/>
    </source>
</evidence>
<dbReference type="GO" id="GO:0005634">
    <property type="term" value="C:nucleus"/>
    <property type="evidence" value="ECO:0007669"/>
    <property type="project" value="InterPro"/>
</dbReference>
<dbReference type="GO" id="GO:0004197">
    <property type="term" value="F:cysteine-type endopeptidase activity"/>
    <property type="evidence" value="ECO:0007669"/>
    <property type="project" value="InterPro"/>
</dbReference>
<protein>
    <recommendedName>
        <fullName evidence="2">separase</fullName>
        <ecNumber evidence="2">3.4.22.49</ecNumber>
    </recommendedName>
</protein>
<keyword evidence="7" id="KW-1185">Reference proteome</keyword>